<evidence type="ECO:0000256" key="5">
    <source>
        <dbReference type="ARBA" id="ARBA00022679"/>
    </source>
</evidence>
<dbReference type="UniPathway" id="UPA00078"/>
<evidence type="ECO:0000259" key="9">
    <source>
        <dbReference type="Pfam" id="PF08241"/>
    </source>
</evidence>
<dbReference type="HAMAP" id="MF_00835">
    <property type="entry name" value="BioC"/>
    <property type="match status" value="1"/>
</dbReference>
<keyword evidence="6 8" id="KW-0949">S-adenosyl-L-methionine</keyword>
<dbReference type="KEGG" id="lmb:C9I47_0257"/>
<dbReference type="GO" id="GO:0009102">
    <property type="term" value="P:biotin biosynthetic process"/>
    <property type="evidence" value="ECO:0007669"/>
    <property type="project" value="UniProtKB-UniRule"/>
</dbReference>
<dbReference type="GO" id="GO:0102130">
    <property type="term" value="F:malonyl-CoA methyltransferase activity"/>
    <property type="evidence" value="ECO:0007669"/>
    <property type="project" value="UniProtKB-EC"/>
</dbReference>
<feature type="domain" description="Methyltransferase type 11" evidence="9">
    <location>
        <begin position="69"/>
        <end position="176"/>
    </location>
</feature>
<name>A0A2U9T0N2_9GAMM</name>
<evidence type="ECO:0000256" key="3">
    <source>
        <dbReference type="ARBA" id="ARBA00012327"/>
    </source>
</evidence>
<accession>A0A2U9T0N2</accession>
<evidence type="ECO:0000313" key="11">
    <source>
        <dbReference type="Proteomes" id="UP000249447"/>
    </source>
</evidence>
<protein>
    <recommendedName>
        <fullName evidence="3 8">Malonyl-[acyl-carrier protein] O-methyltransferase</fullName>
        <shortName evidence="8">Malonyl-ACP O-methyltransferase</shortName>
        <ecNumber evidence="3 8">2.1.1.197</ecNumber>
    </recommendedName>
    <alternativeName>
        <fullName evidence="8">Biotin synthesis protein BioC</fullName>
    </alternativeName>
</protein>
<evidence type="ECO:0000256" key="2">
    <source>
        <dbReference type="ARBA" id="ARBA00004746"/>
    </source>
</evidence>
<dbReference type="InterPro" id="IPR029063">
    <property type="entry name" value="SAM-dependent_MTases_sf"/>
</dbReference>
<dbReference type="NCBIfam" id="TIGR02072">
    <property type="entry name" value="BioC"/>
    <property type="match status" value="1"/>
</dbReference>
<gene>
    <name evidence="8" type="primary">bioC</name>
    <name evidence="10" type="ORF">C9I47_0257</name>
</gene>
<dbReference type="Gene3D" id="3.40.50.150">
    <property type="entry name" value="Vaccinia Virus protein VP39"/>
    <property type="match status" value="1"/>
</dbReference>
<dbReference type="CDD" id="cd02440">
    <property type="entry name" value="AdoMet_MTases"/>
    <property type="match status" value="1"/>
</dbReference>
<organism evidence="10 11">
    <name type="scientific">Marilutibacter maris</name>
    <dbReference type="NCBI Taxonomy" id="1605891"/>
    <lineage>
        <taxon>Bacteria</taxon>
        <taxon>Pseudomonadati</taxon>
        <taxon>Pseudomonadota</taxon>
        <taxon>Gammaproteobacteria</taxon>
        <taxon>Lysobacterales</taxon>
        <taxon>Lysobacteraceae</taxon>
        <taxon>Marilutibacter</taxon>
    </lineage>
</organism>
<proteinExistence type="inferred from homology"/>
<dbReference type="OrthoDB" id="9760689at2"/>
<keyword evidence="7 8" id="KW-0093">Biotin biosynthesis</keyword>
<dbReference type="InterPro" id="IPR050602">
    <property type="entry name" value="Malonyl-ACP_OMT"/>
</dbReference>
<comment type="catalytic activity">
    <reaction evidence="1 8">
        <text>malonyl-[ACP] + S-adenosyl-L-methionine = malonyl-[ACP] methyl ester + S-adenosyl-L-homocysteine</text>
        <dbReference type="Rhea" id="RHEA:17105"/>
        <dbReference type="Rhea" id="RHEA-COMP:9623"/>
        <dbReference type="Rhea" id="RHEA-COMP:9954"/>
        <dbReference type="ChEBI" id="CHEBI:57856"/>
        <dbReference type="ChEBI" id="CHEBI:59789"/>
        <dbReference type="ChEBI" id="CHEBI:78449"/>
        <dbReference type="ChEBI" id="CHEBI:78845"/>
        <dbReference type="EC" id="2.1.1.197"/>
    </reaction>
</comment>
<keyword evidence="11" id="KW-1185">Reference proteome</keyword>
<dbReference type="InterPro" id="IPR013216">
    <property type="entry name" value="Methyltransf_11"/>
</dbReference>
<dbReference type="PANTHER" id="PTHR13090:SF1">
    <property type="entry name" value="ARGININE-HYDROXYLASE NDUFAF5, MITOCHONDRIAL"/>
    <property type="match status" value="1"/>
</dbReference>
<keyword evidence="4 8" id="KW-0489">Methyltransferase</keyword>
<keyword evidence="5 8" id="KW-0808">Transferase</keyword>
<reference evidence="10 11" key="1">
    <citation type="submission" date="2018-05" db="EMBL/GenBank/DDBJ databases">
        <title>The complete genome of Lysobacter maris HZ9B, a marine bacterium antagonistic against terrestrial plant pathogens.</title>
        <authorList>
            <person name="Zhang X.-Q."/>
        </authorList>
    </citation>
    <scope>NUCLEOTIDE SEQUENCE [LARGE SCALE GENOMIC DNA]</scope>
    <source>
        <strain evidence="10 11">HZ9B</strain>
    </source>
</reference>
<dbReference type="PANTHER" id="PTHR13090">
    <property type="entry name" value="ARGININE-HYDROXYLASE NDUFAF5, MITOCHONDRIAL"/>
    <property type="match status" value="1"/>
</dbReference>
<dbReference type="RefSeq" id="WP_111265168.1">
    <property type="nucleotide sequence ID" value="NZ_CP029843.1"/>
</dbReference>
<dbReference type="Proteomes" id="UP000249447">
    <property type="component" value="Chromosome"/>
</dbReference>
<evidence type="ECO:0000313" key="10">
    <source>
        <dbReference type="EMBL" id="AWV05983.1"/>
    </source>
</evidence>
<dbReference type="Pfam" id="PF08241">
    <property type="entry name" value="Methyltransf_11"/>
    <property type="match status" value="1"/>
</dbReference>
<evidence type="ECO:0000256" key="1">
    <source>
        <dbReference type="ARBA" id="ARBA00000852"/>
    </source>
</evidence>
<dbReference type="AlphaFoldDB" id="A0A2U9T0N2"/>
<evidence type="ECO:0000256" key="6">
    <source>
        <dbReference type="ARBA" id="ARBA00022691"/>
    </source>
</evidence>
<dbReference type="SUPFAM" id="SSF53335">
    <property type="entry name" value="S-adenosyl-L-methionine-dependent methyltransferases"/>
    <property type="match status" value="1"/>
</dbReference>
<dbReference type="InterPro" id="IPR011814">
    <property type="entry name" value="BioC"/>
</dbReference>
<comment type="similarity">
    <text evidence="8">Belongs to the methyltransferase superfamily.</text>
</comment>
<dbReference type="EC" id="2.1.1.197" evidence="3 8"/>
<comment type="pathway">
    <text evidence="2 8">Cofactor biosynthesis; biotin biosynthesis.</text>
</comment>
<sequence>MSAPFEDGGARRQADNALFDHRQVRRAFSRSADHYDDAAALQREVAARLMESLDYLADPAVGLDPQRVVDVGCGPGHATVAMQRRWPKAEVVALDIALPMLRAARANAGAIPGSARPRWLGGARTPMPLCADARALPLADASVDVLFSNLCLQWVEDLPAVFAGFRRVLRPGGLLLVSTFGPDTLFELRGAFAEADDTPHVSLFPSIAQFGDALVAAGFKDPVLDRDEFTRSHPDLADLMRELRTLGATNAMRERRRSLTGRARFARAARAYEALRGGADTAHAGRLPATWEVIYAHAWGPPPGAPIRVGGVDEVRVPATGIPVRRR</sequence>
<dbReference type="GO" id="GO:0010340">
    <property type="term" value="F:carboxyl-O-methyltransferase activity"/>
    <property type="evidence" value="ECO:0007669"/>
    <property type="project" value="UniProtKB-UniRule"/>
</dbReference>
<dbReference type="EMBL" id="CP029843">
    <property type="protein sequence ID" value="AWV05983.1"/>
    <property type="molecule type" value="Genomic_DNA"/>
</dbReference>
<dbReference type="GO" id="GO:0008757">
    <property type="term" value="F:S-adenosylmethionine-dependent methyltransferase activity"/>
    <property type="evidence" value="ECO:0007669"/>
    <property type="project" value="InterPro"/>
</dbReference>
<evidence type="ECO:0000256" key="8">
    <source>
        <dbReference type="HAMAP-Rule" id="MF_00835"/>
    </source>
</evidence>
<evidence type="ECO:0000256" key="7">
    <source>
        <dbReference type="ARBA" id="ARBA00022756"/>
    </source>
</evidence>
<dbReference type="GO" id="GO:0032259">
    <property type="term" value="P:methylation"/>
    <property type="evidence" value="ECO:0007669"/>
    <property type="project" value="UniProtKB-KW"/>
</dbReference>
<evidence type="ECO:0000256" key="4">
    <source>
        <dbReference type="ARBA" id="ARBA00022603"/>
    </source>
</evidence>
<comment type="function">
    <text evidence="8">Converts the free carboxyl group of a malonyl-thioester to its methyl ester by transfer of a methyl group from S-adenosyl-L-methionine (SAM). It allows to synthesize pimeloyl-ACP via the fatty acid synthetic pathway.</text>
</comment>